<organism evidence="6 7">
    <name type="scientific">Gibberella subglutinans</name>
    <name type="common">Fusarium subglutinans</name>
    <dbReference type="NCBI Taxonomy" id="42677"/>
    <lineage>
        <taxon>Eukaryota</taxon>
        <taxon>Fungi</taxon>
        <taxon>Dikarya</taxon>
        <taxon>Ascomycota</taxon>
        <taxon>Pezizomycotina</taxon>
        <taxon>Sordariomycetes</taxon>
        <taxon>Hypocreomycetidae</taxon>
        <taxon>Hypocreales</taxon>
        <taxon>Nectriaceae</taxon>
        <taxon>Fusarium</taxon>
        <taxon>Fusarium fujikuroi species complex</taxon>
    </lineage>
</organism>
<comment type="caution">
    <text evidence="6">The sequence shown here is derived from an EMBL/GenBank/DDBJ whole genome shotgun (WGS) entry which is preliminary data.</text>
</comment>
<dbReference type="InterPro" id="IPR019544">
    <property type="entry name" value="Tetratricopeptide_SHNi-TPR_dom"/>
</dbReference>
<keyword evidence="2" id="KW-0802">TPR repeat</keyword>
<feature type="region of interest" description="Disordered" evidence="4">
    <location>
        <begin position="150"/>
        <end position="234"/>
    </location>
</feature>
<evidence type="ECO:0000256" key="1">
    <source>
        <dbReference type="ARBA" id="ARBA00022737"/>
    </source>
</evidence>
<feature type="compositionally biased region" description="Basic and acidic residues" evidence="4">
    <location>
        <begin position="490"/>
        <end position="516"/>
    </location>
</feature>
<feature type="region of interest" description="Disordered" evidence="4">
    <location>
        <begin position="450"/>
        <end position="516"/>
    </location>
</feature>
<name>A0A8H5UXH0_GIBSU</name>
<feature type="compositionally biased region" description="Basic and acidic residues" evidence="4">
    <location>
        <begin position="158"/>
        <end position="167"/>
    </location>
</feature>
<protein>
    <submittedName>
        <fullName evidence="6">HAT1-interacting factor 1</fullName>
    </submittedName>
</protein>
<feature type="compositionally biased region" description="Acidic residues" evidence="4">
    <location>
        <begin position="212"/>
        <end position="234"/>
    </location>
</feature>
<dbReference type="InterPro" id="IPR051730">
    <property type="entry name" value="NASP-like"/>
</dbReference>
<evidence type="ECO:0000256" key="2">
    <source>
        <dbReference type="ARBA" id="ARBA00022803"/>
    </source>
</evidence>
<feature type="domain" description="Tetratricopeptide SHNi-TPR" evidence="5">
    <location>
        <begin position="286"/>
        <end position="323"/>
    </location>
</feature>
<evidence type="ECO:0000256" key="3">
    <source>
        <dbReference type="SAM" id="Coils"/>
    </source>
</evidence>
<dbReference type="GO" id="GO:0006335">
    <property type="term" value="P:DNA replication-dependent chromatin assembly"/>
    <property type="evidence" value="ECO:0007669"/>
    <property type="project" value="TreeGrafter"/>
</dbReference>
<dbReference type="AlphaFoldDB" id="A0A8H5UXH0"/>
<dbReference type="OrthoDB" id="5587616at2759"/>
<dbReference type="EMBL" id="JAAOAV010000095">
    <property type="protein sequence ID" value="KAF5603002.1"/>
    <property type="molecule type" value="Genomic_DNA"/>
</dbReference>
<dbReference type="GO" id="GO:0034080">
    <property type="term" value="P:CENP-A containing chromatin assembly"/>
    <property type="evidence" value="ECO:0007669"/>
    <property type="project" value="TreeGrafter"/>
</dbReference>
<proteinExistence type="predicted"/>
<dbReference type="GO" id="GO:0042393">
    <property type="term" value="F:histone binding"/>
    <property type="evidence" value="ECO:0007669"/>
    <property type="project" value="TreeGrafter"/>
</dbReference>
<dbReference type="GO" id="GO:0005654">
    <property type="term" value="C:nucleoplasm"/>
    <property type="evidence" value="ECO:0007669"/>
    <property type="project" value="TreeGrafter"/>
</dbReference>
<dbReference type="Proteomes" id="UP000547976">
    <property type="component" value="Unassembled WGS sequence"/>
</dbReference>
<feature type="region of interest" description="Disordered" evidence="4">
    <location>
        <begin position="258"/>
        <end position="285"/>
    </location>
</feature>
<keyword evidence="3" id="KW-0175">Coiled coil</keyword>
<dbReference type="Pfam" id="PF10516">
    <property type="entry name" value="SHNi-TPR"/>
    <property type="match status" value="1"/>
</dbReference>
<sequence>MSEATEQTAPVVDETAKAIEEPQVSPEKPAEETATPSVDILGPSDAQKAADRAESTTITPLIGTPSVGTPNTDYLIANDQDPNSKKVTIADLSAKGSALYAHKNYEEAAEIFSRASVLQAEVNGETSPDNAEILFHYGRSLFRVGQSKSDVLGGPAASEKKKSVEAKPKKHAQTEAQKVTQEGVGIVAEQGDKKTEDIKGDKKPLFQFTGDENFDESDEEEAEGEGEEEEDDDDLATAFEILDLARVCFMKKLELLEQEESETSGNGKEAAEGDSPTVRHVKERLADTHDALAEISLENERYPNAIEDGRTSLKYKLELYPEESEIIAEAHFKLSLALEFASVTTAGDDGANSKREEMDQGLRDEAVKEMELAIKSSKLKLQNKEVELATMASPEDNELARKSIQEMKEVIGDMEQRLVELRNDPIDAKDILGADAGPIGGILGAALGESAAETKARVDEAKKTATDLSGLVRKKNKDESAEEPGAARAPEAETNGKRKAEEPAEDTETKKTKVEA</sequence>
<dbReference type="Gene3D" id="1.25.40.10">
    <property type="entry name" value="Tetratricopeptide repeat domain"/>
    <property type="match status" value="1"/>
</dbReference>
<reference evidence="6 7" key="1">
    <citation type="submission" date="2020-05" db="EMBL/GenBank/DDBJ databases">
        <title>Identification and distribution of gene clusters putatively required for synthesis of sphingolipid metabolism inhibitors in phylogenetically diverse species of the filamentous fungus Fusarium.</title>
        <authorList>
            <person name="Kim H.-S."/>
            <person name="Busman M."/>
            <person name="Brown D.W."/>
            <person name="Divon H."/>
            <person name="Uhlig S."/>
            <person name="Proctor R.H."/>
        </authorList>
    </citation>
    <scope>NUCLEOTIDE SEQUENCE [LARGE SCALE GENOMIC DNA]</scope>
    <source>
        <strain evidence="6 7">NRRL 66333</strain>
    </source>
</reference>
<evidence type="ECO:0000313" key="6">
    <source>
        <dbReference type="EMBL" id="KAF5603002.1"/>
    </source>
</evidence>
<evidence type="ECO:0000313" key="7">
    <source>
        <dbReference type="Proteomes" id="UP000547976"/>
    </source>
</evidence>
<feature type="coiled-coil region" evidence="3">
    <location>
        <begin position="367"/>
        <end position="424"/>
    </location>
</feature>
<keyword evidence="1" id="KW-0677">Repeat</keyword>
<evidence type="ECO:0000256" key="4">
    <source>
        <dbReference type="SAM" id="MobiDB-lite"/>
    </source>
</evidence>
<dbReference type="SUPFAM" id="SSF48452">
    <property type="entry name" value="TPR-like"/>
    <property type="match status" value="1"/>
</dbReference>
<dbReference type="InterPro" id="IPR011990">
    <property type="entry name" value="TPR-like_helical_dom_sf"/>
</dbReference>
<gene>
    <name evidence="6" type="ORF">FSUBG_7459</name>
</gene>
<keyword evidence="7" id="KW-1185">Reference proteome</keyword>
<evidence type="ECO:0000259" key="5">
    <source>
        <dbReference type="Pfam" id="PF10516"/>
    </source>
</evidence>
<accession>A0A8H5UXH0</accession>
<dbReference type="PANTHER" id="PTHR15081">
    <property type="entry name" value="NUCLEAR AUTOANTIGENIC SPERM PROTEIN NASP -RELATED"/>
    <property type="match status" value="1"/>
</dbReference>
<dbReference type="GeneID" id="59320484"/>
<feature type="compositionally biased region" description="Basic and acidic residues" evidence="4">
    <location>
        <begin position="190"/>
        <end position="204"/>
    </location>
</feature>
<feature type="compositionally biased region" description="Basic and acidic residues" evidence="4">
    <location>
        <begin position="452"/>
        <end position="465"/>
    </location>
</feature>
<feature type="region of interest" description="Disordered" evidence="4">
    <location>
        <begin position="1"/>
        <end position="79"/>
    </location>
</feature>
<dbReference type="PANTHER" id="PTHR15081:SF1">
    <property type="entry name" value="NUCLEAR AUTOANTIGENIC SPERM PROTEIN"/>
    <property type="match status" value="1"/>
</dbReference>
<dbReference type="RefSeq" id="XP_036537067.1">
    <property type="nucleotide sequence ID" value="XM_036685766.1"/>
</dbReference>